<comment type="similarity">
    <text evidence="1 5">Belongs to the Frigida family.</text>
</comment>
<dbReference type="InterPro" id="IPR012474">
    <property type="entry name" value="Frigida"/>
</dbReference>
<gene>
    <name evidence="6" type="ORF">HAX54_017101</name>
</gene>
<keyword evidence="4 5" id="KW-0287">Flowering</keyword>
<reference evidence="6 7" key="1">
    <citation type="journal article" date="2021" name="BMC Genomics">
        <title>Datura genome reveals duplications of psychoactive alkaloid biosynthetic genes and high mutation rate following tissue culture.</title>
        <authorList>
            <person name="Rajewski A."/>
            <person name="Carter-House D."/>
            <person name="Stajich J."/>
            <person name="Litt A."/>
        </authorList>
    </citation>
    <scope>NUCLEOTIDE SEQUENCE [LARGE SCALE GENOMIC DNA]</scope>
    <source>
        <strain evidence="6">AR-01</strain>
    </source>
</reference>
<dbReference type="PANTHER" id="PTHR31791">
    <property type="entry name" value="FRIGIDA-LIKE PROTEIN 3-RELATED"/>
    <property type="match status" value="1"/>
</dbReference>
<dbReference type="EMBL" id="JACEIK010002115">
    <property type="protein sequence ID" value="MCD9559243.1"/>
    <property type="molecule type" value="Genomic_DNA"/>
</dbReference>
<evidence type="ECO:0000313" key="6">
    <source>
        <dbReference type="EMBL" id="MCD9559243.1"/>
    </source>
</evidence>
<dbReference type="PANTHER" id="PTHR31791:SF4">
    <property type="entry name" value="FRIGIDA-LIKE PROTEIN 3"/>
    <property type="match status" value="1"/>
</dbReference>
<accession>A0ABS8UK03</accession>
<comment type="caution">
    <text evidence="6">The sequence shown here is derived from an EMBL/GenBank/DDBJ whole genome shotgun (WGS) entry which is preliminary data.</text>
</comment>
<evidence type="ECO:0000256" key="2">
    <source>
        <dbReference type="ARBA" id="ARBA00022473"/>
    </source>
</evidence>
<evidence type="ECO:0000256" key="3">
    <source>
        <dbReference type="ARBA" id="ARBA00022782"/>
    </source>
</evidence>
<sequence length="256" mass="28606">MFSLRTSKQLQNLSNCLSGSQKGSLYRNQMFPALVAKIMRLCKLMCFQRVQHVSSILTMSSVIDVLVSKGRYIDAVNLAFAFELTARFAPVSLLKSYLNEASKASSPVKSGNASPTVQNDVYEKELAALKSVIKCVEDHKIQEQYPVDSLQKRVLHLEKAKADKKRANEVVKPQTKRPRANGVGNGPRVPNLATDKNFYARVTDRYPQYVYDRPYSYPVATDTHVPSCMGTTAYSISPGHGNFFGNGYHYQAAFLH</sequence>
<evidence type="ECO:0000256" key="4">
    <source>
        <dbReference type="ARBA" id="ARBA00023089"/>
    </source>
</evidence>
<proteinExistence type="inferred from homology"/>
<evidence type="ECO:0000256" key="1">
    <source>
        <dbReference type="ARBA" id="ARBA00008956"/>
    </source>
</evidence>
<keyword evidence="2 5" id="KW-0217">Developmental protein</keyword>
<dbReference type="Pfam" id="PF07899">
    <property type="entry name" value="Frigida"/>
    <property type="match status" value="1"/>
</dbReference>
<dbReference type="Proteomes" id="UP000823775">
    <property type="component" value="Unassembled WGS sequence"/>
</dbReference>
<evidence type="ECO:0000256" key="5">
    <source>
        <dbReference type="RuleBase" id="RU364012"/>
    </source>
</evidence>
<keyword evidence="7" id="KW-1185">Reference proteome</keyword>
<keyword evidence="3 5" id="KW-0221">Differentiation</keyword>
<organism evidence="6 7">
    <name type="scientific">Datura stramonium</name>
    <name type="common">Jimsonweed</name>
    <name type="synonym">Common thornapple</name>
    <dbReference type="NCBI Taxonomy" id="4076"/>
    <lineage>
        <taxon>Eukaryota</taxon>
        <taxon>Viridiplantae</taxon>
        <taxon>Streptophyta</taxon>
        <taxon>Embryophyta</taxon>
        <taxon>Tracheophyta</taxon>
        <taxon>Spermatophyta</taxon>
        <taxon>Magnoliopsida</taxon>
        <taxon>eudicotyledons</taxon>
        <taxon>Gunneridae</taxon>
        <taxon>Pentapetalae</taxon>
        <taxon>asterids</taxon>
        <taxon>lamiids</taxon>
        <taxon>Solanales</taxon>
        <taxon>Solanaceae</taxon>
        <taxon>Solanoideae</taxon>
        <taxon>Datureae</taxon>
        <taxon>Datura</taxon>
    </lineage>
</organism>
<protein>
    <recommendedName>
        <fullName evidence="5">FRIGIDA-like protein</fullName>
    </recommendedName>
</protein>
<name>A0ABS8UK03_DATST</name>
<evidence type="ECO:0000313" key="7">
    <source>
        <dbReference type="Proteomes" id="UP000823775"/>
    </source>
</evidence>